<sequence length="906" mass="98995">MMAISTKFSFPYPHKKLRPSTADLDASDSRNELPLSKAERLLGTSGLSTAASAYSLVSRPTMATKRSVISLASPTPYSKDISENDNILSPTRLEDVFIPPQSASARHDASSEAVGGAARLRTQAEQFGTITSIHTQQIKGSRSSLTMRSYYDSRKSPMEVSQQTSASAIRDRALRKGTDHAKGGARLQRSSEGRTKEEKLTTGKKRPAGLDLGKVFTRPSFARRNFFSPNKSDDSSMSHTSEYFPYSPHGRKLSNASSRNTRRPGSAVGPLNVAKPFVATIGHMAASMNEFDMDNIKTHVRKPPRGAQNWFDGLLEEEDEIDLEMQHGISNLRTKPLSSRSQLSSPQYKIFSPDIDQFFPATPDLSHSLHLQSAPFLPENAEYSDFDGVHGIPLESRPSSSPSVDTKASEFAKPELGDVSVLSVSSECEYDDDASNVRLPKMRDSIQVSESDSILIGKAQAFELRPKQLGVAIRDHGRQLSDGSSRSAISMATGEDSNSIHSLTNGSIYRVMPHQGTRRRKSGHTRQPSSIQETSDDETAERKSPTQSKQTRGGPRIHYTESHKLMAVTEEEEALLEMMRRKRAAMAKHSFAEGYKTALRQDAKAPELAVKTPKTPTKQPVRRFKLHPDTAPQPPRTSRARQLSTSSSILDSFPVARSQRHSLLRSNSSQTDNSIKTTDTCEVRPGRSAQSRPEPKSRRMPTPPFNSFSPSSQTFSLLTLAPLDCMLGPITSPTLEPSNGTDSPSSEPCESPTTPETRRSSLDVMVRQSSSQRNSQMSYSLGAIGELEEGGLGVKISAPIVVGHSRTRTASSEANFFSSEDSDCGNGDSIDPALRRKSNRTSIASVAELKRQSLVGSFARGHRCKHSSHRNSMISNNGSGIDTRCSVSEDVLAAWGSLGGWKEPGI</sequence>
<feature type="compositionally biased region" description="Polar residues" evidence="1">
    <location>
        <begin position="664"/>
        <end position="678"/>
    </location>
</feature>
<dbReference type="AlphaFoldDB" id="A0A9P4NUM1"/>
<protein>
    <submittedName>
        <fullName evidence="2">Uncharacterized protein</fullName>
    </submittedName>
</protein>
<dbReference type="EMBL" id="MU007030">
    <property type="protein sequence ID" value="KAF2431643.1"/>
    <property type="molecule type" value="Genomic_DNA"/>
</dbReference>
<feature type="compositionally biased region" description="Low complexity" evidence="1">
    <location>
        <begin position="741"/>
        <end position="755"/>
    </location>
</feature>
<evidence type="ECO:0000256" key="1">
    <source>
        <dbReference type="SAM" id="MobiDB-lite"/>
    </source>
</evidence>
<feature type="region of interest" description="Disordered" evidence="1">
    <location>
        <begin position="604"/>
        <end position="712"/>
    </location>
</feature>
<name>A0A9P4NUM1_9PEZI</name>
<evidence type="ECO:0000313" key="3">
    <source>
        <dbReference type="Proteomes" id="UP000800235"/>
    </source>
</evidence>
<feature type="compositionally biased region" description="Basic and acidic residues" evidence="1">
    <location>
        <begin position="189"/>
        <end position="201"/>
    </location>
</feature>
<feature type="compositionally biased region" description="Low complexity" evidence="1">
    <location>
        <begin position="768"/>
        <end position="777"/>
    </location>
</feature>
<feature type="region of interest" description="Disordered" evidence="1">
    <location>
        <begin position="729"/>
        <end position="777"/>
    </location>
</feature>
<keyword evidence="3" id="KW-1185">Reference proteome</keyword>
<feature type="region of interest" description="Disordered" evidence="1">
    <location>
        <begin position="475"/>
        <end position="563"/>
    </location>
</feature>
<feature type="compositionally biased region" description="Basic and acidic residues" evidence="1">
    <location>
        <begin position="169"/>
        <end position="182"/>
    </location>
</feature>
<feature type="region of interest" description="Disordered" evidence="1">
    <location>
        <begin position="1"/>
        <end position="31"/>
    </location>
</feature>
<reference evidence="2" key="1">
    <citation type="journal article" date="2020" name="Stud. Mycol.">
        <title>101 Dothideomycetes genomes: a test case for predicting lifestyles and emergence of pathogens.</title>
        <authorList>
            <person name="Haridas S."/>
            <person name="Albert R."/>
            <person name="Binder M."/>
            <person name="Bloem J."/>
            <person name="Labutti K."/>
            <person name="Salamov A."/>
            <person name="Andreopoulos B."/>
            <person name="Baker S."/>
            <person name="Barry K."/>
            <person name="Bills G."/>
            <person name="Bluhm B."/>
            <person name="Cannon C."/>
            <person name="Castanera R."/>
            <person name="Culley D."/>
            <person name="Daum C."/>
            <person name="Ezra D."/>
            <person name="Gonzalez J."/>
            <person name="Henrissat B."/>
            <person name="Kuo A."/>
            <person name="Liang C."/>
            <person name="Lipzen A."/>
            <person name="Lutzoni F."/>
            <person name="Magnuson J."/>
            <person name="Mondo S."/>
            <person name="Nolan M."/>
            <person name="Ohm R."/>
            <person name="Pangilinan J."/>
            <person name="Park H.-J."/>
            <person name="Ramirez L."/>
            <person name="Alfaro M."/>
            <person name="Sun H."/>
            <person name="Tritt A."/>
            <person name="Yoshinaga Y."/>
            <person name="Zwiers L.-H."/>
            <person name="Turgeon B."/>
            <person name="Goodwin S."/>
            <person name="Spatafora J."/>
            <person name="Crous P."/>
            <person name="Grigoriev I."/>
        </authorList>
    </citation>
    <scope>NUCLEOTIDE SEQUENCE</scope>
    <source>
        <strain evidence="2">CBS 130266</strain>
    </source>
</reference>
<feature type="compositionally biased region" description="Polar residues" evidence="1">
    <location>
        <begin position="731"/>
        <end position="740"/>
    </location>
</feature>
<feature type="compositionally biased region" description="Polar residues" evidence="1">
    <location>
        <begin position="481"/>
        <end position="507"/>
    </location>
</feature>
<proteinExistence type="predicted"/>
<feature type="region of interest" description="Disordered" evidence="1">
    <location>
        <begin position="153"/>
        <end position="211"/>
    </location>
</feature>
<accession>A0A9P4NUM1</accession>
<organism evidence="2 3">
    <name type="scientific">Tothia fuscella</name>
    <dbReference type="NCBI Taxonomy" id="1048955"/>
    <lineage>
        <taxon>Eukaryota</taxon>
        <taxon>Fungi</taxon>
        <taxon>Dikarya</taxon>
        <taxon>Ascomycota</taxon>
        <taxon>Pezizomycotina</taxon>
        <taxon>Dothideomycetes</taxon>
        <taxon>Pleosporomycetidae</taxon>
        <taxon>Venturiales</taxon>
        <taxon>Cylindrosympodiaceae</taxon>
        <taxon>Tothia</taxon>
    </lineage>
</organism>
<comment type="caution">
    <text evidence="2">The sequence shown here is derived from an EMBL/GenBank/DDBJ whole genome shotgun (WGS) entry which is preliminary data.</text>
</comment>
<evidence type="ECO:0000313" key="2">
    <source>
        <dbReference type="EMBL" id="KAF2431643.1"/>
    </source>
</evidence>
<gene>
    <name evidence="2" type="ORF">EJ08DRAFT_172197</name>
</gene>
<feature type="region of interest" description="Disordered" evidence="1">
    <location>
        <begin position="224"/>
        <end position="268"/>
    </location>
</feature>
<dbReference type="Proteomes" id="UP000800235">
    <property type="component" value="Unassembled WGS sequence"/>
</dbReference>
<feature type="compositionally biased region" description="Polar residues" evidence="1">
    <location>
        <begin position="640"/>
        <end position="650"/>
    </location>
</feature>
<dbReference type="OrthoDB" id="5244050at2759"/>